<dbReference type="AlphaFoldDB" id="A0A067DV99"/>
<evidence type="ECO:0000313" key="4">
    <source>
        <dbReference type="Proteomes" id="UP000027120"/>
    </source>
</evidence>
<evidence type="ECO:0000256" key="1">
    <source>
        <dbReference type="SAM" id="MobiDB-lite"/>
    </source>
</evidence>
<dbReference type="Pfam" id="PF03468">
    <property type="entry name" value="XS"/>
    <property type="match status" value="1"/>
</dbReference>
<dbReference type="PANTHER" id="PTHR46619">
    <property type="entry name" value="RNA RECOGNITION MOTIF XS DOMAIN PROTEIN-RELATED"/>
    <property type="match status" value="1"/>
</dbReference>
<feature type="compositionally biased region" description="Polar residues" evidence="1">
    <location>
        <begin position="9"/>
        <end position="25"/>
    </location>
</feature>
<feature type="region of interest" description="Disordered" evidence="1">
    <location>
        <begin position="1"/>
        <end position="103"/>
    </location>
</feature>
<dbReference type="GO" id="GO:0031047">
    <property type="term" value="P:regulatory ncRNA-mediated gene silencing"/>
    <property type="evidence" value="ECO:0007669"/>
    <property type="project" value="InterPro"/>
</dbReference>
<protein>
    <recommendedName>
        <fullName evidence="2">XS domain-containing protein</fullName>
    </recommendedName>
</protein>
<feature type="compositionally biased region" description="Basic and acidic residues" evidence="1">
    <location>
        <begin position="600"/>
        <end position="613"/>
    </location>
</feature>
<accession>A0A067DV99</accession>
<proteinExistence type="predicted"/>
<keyword evidence="4" id="KW-1185">Reference proteome</keyword>
<evidence type="ECO:0000259" key="2">
    <source>
        <dbReference type="Pfam" id="PF03468"/>
    </source>
</evidence>
<feature type="region of interest" description="Disordered" evidence="1">
    <location>
        <begin position="596"/>
        <end position="615"/>
    </location>
</feature>
<dbReference type="Gene3D" id="3.30.70.2890">
    <property type="entry name" value="XS domain"/>
    <property type="match status" value="1"/>
</dbReference>
<gene>
    <name evidence="3" type="ORF">CISIN_1g001084mg</name>
</gene>
<dbReference type="STRING" id="2711.A0A067DV99"/>
<dbReference type="PaxDb" id="2711-XP_006492194.1"/>
<dbReference type="InterPro" id="IPR038588">
    <property type="entry name" value="XS_domain_sf"/>
</dbReference>
<name>A0A067DV99_CITSI</name>
<feature type="compositionally biased region" description="Basic and acidic residues" evidence="1">
    <location>
        <begin position="37"/>
        <end position="76"/>
    </location>
</feature>
<dbReference type="PANTHER" id="PTHR46619:SF4">
    <property type="entry name" value="XS DOMAIN-CONTAINING PROTEIN-RELATED"/>
    <property type="match status" value="1"/>
</dbReference>
<sequence length="1160" mass="132604">MQSRRHQDYTTMPTSSSKSWNNQTGRGELGNHPYQISHRDAPDRAPRSLSPRKVDGSRRFSDGHRASDSTDRRDYGFHLGGGRSEGVHAKSPQYRLSHKKDQFEDGVAHRKYGHPEDEDFDHGANSRLKDVYGYDHSTSRASKERDYGDKRVVDIGSRGMLSQKSIPLEEEAIRGLYQLPSDIGPAKNYGEPGGSLPLSCRSMDVGSAEGERLQYRQPIPSDKLAALESYKEEKHAYHSRDRQPIPSDKLAAMESYQEGKHAYHSRDRQPIPSDKLAAMESYQEGKPAYHSRDRQPIPSDKLAAMESYQEGKHAYHSRDRQPIPSDKLAAMESYKGEKHAFHSRERQPIPSDKLAAMESYKEEKHAYHSRNYQPIPSDKLAAMESYKEEKHVFHSRDKLPIMESYREGEKPVYHSRDKLPVMESYREGEKPIFHSRDILYTTVPDSHSKDILSTSQYKDFVSTSSVAPMNEYSVSYVDDLTFPASDGYSKSSIKLNEPIGFSSYGQRSQVDSTSVAEPEARNFIYNQRGAYDSSRTEREDFVYPKTSVIVSDDRGYLSDDVRRMTSPRIQHEYNHAPMDYDHMDLARPSNMIPVVDSIDNSEHSRGDLRKSNVLDHPTLQKHTVSDYLDTSRKSYAYSASNHAEFERQVPRDYGVSHMDVSQGHQISYLRSDYVYGRDAGQVVHEERYLSSSDPLYDSEAHKIAVRTHGIEEELGIREPYGKLFKRKNLEDDMNRHDSRTIMSRKWYAPEEFEDLYDGDECFDEGMSGAHLSKTRRFNNNERRKGGRAYDGQEQYGNFAYGDRFSTRDSLVHSQGSSIRYYKNSGKYVKANPRLGSLSRHSSHHGDRRTGLNKQHKVWKRIEDYDEDVHENDGDTSEEWSNLAESEPSEDTEEFKELVQKAFLLYAKKLNVNPSVRRRYKEQGKAGSLFCIACGRSMSKEFMNTQSLVRHAFMSHKVGLRAMHLGLQKAICVLMGWNSVVPHDMITWVPDVLHDEEAMAQKEDLILWPPVVIIRNISMSNNNPKEQKVVPIEGVEAFLRGEGFIGGKITVCLGRPADQSVMVVKFLGTFTGLGNAEKLHKYFVEHKHGRAEFVQLTSSNSRSSINVEAQMHGDKLEEQLLYGYMGVSEDLDSVDFNTKKYCFIKSKKEILDLANAPVKPD</sequence>
<reference evidence="3 4" key="1">
    <citation type="submission" date="2014-04" db="EMBL/GenBank/DDBJ databases">
        <authorList>
            <consortium name="International Citrus Genome Consortium"/>
            <person name="Gmitter F."/>
            <person name="Chen C."/>
            <person name="Farmerie W."/>
            <person name="Harkins T."/>
            <person name="Desany B."/>
            <person name="Mohiuddin M."/>
            <person name="Kodira C."/>
            <person name="Borodovsky M."/>
            <person name="Lomsadze A."/>
            <person name="Burns P."/>
            <person name="Jenkins J."/>
            <person name="Prochnik S."/>
            <person name="Shu S."/>
            <person name="Chapman J."/>
            <person name="Pitluck S."/>
            <person name="Schmutz J."/>
            <person name="Rokhsar D."/>
        </authorList>
    </citation>
    <scope>NUCLEOTIDE SEQUENCE</scope>
</reference>
<dbReference type="SMR" id="A0A067DV99"/>
<dbReference type="Proteomes" id="UP000027120">
    <property type="component" value="Unassembled WGS sequence"/>
</dbReference>
<evidence type="ECO:0000313" key="3">
    <source>
        <dbReference type="EMBL" id="KDO46934.1"/>
    </source>
</evidence>
<dbReference type="InterPro" id="IPR005380">
    <property type="entry name" value="XS_domain"/>
</dbReference>
<organism evidence="3 4">
    <name type="scientific">Citrus sinensis</name>
    <name type="common">Sweet orange</name>
    <name type="synonym">Citrus aurantium var. sinensis</name>
    <dbReference type="NCBI Taxonomy" id="2711"/>
    <lineage>
        <taxon>Eukaryota</taxon>
        <taxon>Viridiplantae</taxon>
        <taxon>Streptophyta</taxon>
        <taxon>Embryophyta</taxon>
        <taxon>Tracheophyta</taxon>
        <taxon>Spermatophyta</taxon>
        <taxon>Magnoliopsida</taxon>
        <taxon>eudicotyledons</taxon>
        <taxon>Gunneridae</taxon>
        <taxon>Pentapetalae</taxon>
        <taxon>rosids</taxon>
        <taxon>malvids</taxon>
        <taxon>Sapindales</taxon>
        <taxon>Rutaceae</taxon>
        <taxon>Aurantioideae</taxon>
        <taxon>Citrus</taxon>
    </lineage>
</organism>
<feature type="region of interest" description="Disordered" evidence="1">
    <location>
        <begin position="867"/>
        <end position="890"/>
    </location>
</feature>
<feature type="region of interest" description="Disordered" evidence="1">
    <location>
        <begin position="831"/>
        <end position="852"/>
    </location>
</feature>
<feature type="compositionally biased region" description="Acidic residues" evidence="1">
    <location>
        <begin position="867"/>
        <end position="877"/>
    </location>
</feature>
<dbReference type="eggNOG" id="ENOG502QQ93">
    <property type="taxonomic scope" value="Eukaryota"/>
</dbReference>
<feature type="domain" description="XS" evidence="2">
    <location>
        <begin position="1002"/>
        <end position="1131"/>
    </location>
</feature>
<dbReference type="EMBL" id="KK785195">
    <property type="protein sequence ID" value="KDO46934.1"/>
    <property type="molecule type" value="Genomic_DNA"/>
</dbReference>